<dbReference type="EMBL" id="BONY01000049">
    <property type="protein sequence ID" value="GIH08401.1"/>
    <property type="molecule type" value="Genomic_DNA"/>
</dbReference>
<dbReference type="Gene3D" id="3.30.428.10">
    <property type="entry name" value="HIT-like"/>
    <property type="match status" value="1"/>
</dbReference>
<sequence length="199" mass="21744">MQERHPFVARLPIGRRIPFPAEGIPFWEIFPFEGDLQIKVLDEPVLPEPPRFGEDGPQSCGGCQDPLKNAVWSDDRWRVIHSGGPTGLPVMVLLCPLAHHDLADLPADLSAELGPMLQRVERAILSLGGIARVHVNKWGDGGAHLHFWLIARPAGMVQMRGTCLPIWDDVIPKAPEQEWRASLSAVAAALAAEGGEAQL</sequence>
<keyword evidence="2" id="KW-1185">Reference proteome</keyword>
<evidence type="ECO:0000313" key="2">
    <source>
        <dbReference type="Proteomes" id="UP000612899"/>
    </source>
</evidence>
<dbReference type="SUPFAM" id="SSF54197">
    <property type="entry name" value="HIT-like"/>
    <property type="match status" value="1"/>
</dbReference>
<evidence type="ECO:0000313" key="1">
    <source>
        <dbReference type="EMBL" id="GIH08401.1"/>
    </source>
</evidence>
<comment type="caution">
    <text evidence="1">The sequence shown here is derived from an EMBL/GenBank/DDBJ whole genome shotgun (WGS) entry which is preliminary data.</text>
</comment>
<proteinExistence type="predicted"/>
<gene>
    <name evidence="1" type="ORF">Rhe02_64680</name>
</gene>
<protein>
    <recommendedName>
        <fullName evidence="3">HIT domain-containing protein</fullName>
    </recommendedName>
</protein>
<dbReference type="Proteomes" id="UP000612899">
    <property type="component" value="Unassembled WGS sequence"/>
</dbReference>
<accession>A0A8J3QD17</accession>
<dbReference type="AlphaFoldDB" id="A0A8J3QD17"/>
<name>A0A8J3QD17_9ACTN</name>
<organism evidence="1 2">
    <name type="scientific">Rhizocola hellebori</name>
    <dbReference type="NCBI Taxonomy" id="1392758"/>
    <lineage>
        <taxon>Bacteria</taxon>
        <taxon>Bacillati</taxon>
        <taxon>Actinomycetota</taxon>
        <taxon>Actinomycetes</taxon>
        <taxon>Micromonosporales</taxon>
        <taxon>Micromonosporaceae</taxon>
        <taxon>Rhizocola</taxon>
    </lineage>
</organism>
<evidence type="ECO:0008006" key="3">
    <source>
        <dbReference type="Google" id="ProtNLM"/>
    </source>
</evidence>
<reference evidence="1" key="1">
    <citation type="submission" date="2021-01" db="EMBL/GenBank/DDBJ databases">
        <title>Whole genome shotgun sequence of Rhizocola hellebori NBRC 109834.</title>
        <authorList>
            <person name="Komaki H."/>
            <person name="Tamura T."/>
        </authorList>
    </citation>
    <scope>NUCLEOTIDE SEQUENCE</scope>
    <source>
        <strain evidence="1">NBRC 109834</strain>
    </source>
</reference>
<dbReference type="InterPro" id="IPR036265">
    <property type="entry name" value="HIT-like_sf"/>
</dbReference>